<comment type="caution">
    <text evidence="3">The sequence shown here is derived from an EMBL/GenBank/DDBJ whole genome shotgun (WGS) entry which is preliminary data.</text>
</comment>
<proteinExistence type="predicted"/>
<accession>A0A177V7L1</accession>
<name>A0A177V7L1_9BASI</name>
<reference evidence="3" key="1">
    <citation type="submission" date="2016-04" db="EMBL/GenBank/DDBJ databases">
        <authorList>
            <person name="Nguyen H.D."/>
            <person name="Kesanakurti P."/>
            <person name="Cullis J."/>
            <person name="Levesque C.A."/>
            <person name="Hambleton S."/>
        </authorList>
    </citation>
    <scope>NUCLEOTIDE SEQUENCE</scope>
    <source>
        <strain evidence="3">DAOMC 238032</strain>
    </source>
</reference>
<dbReference type="EMBL" id="CAJHJG010003270">
    <property type="protein sequence ID" value="CAD6929036.1"/>
    <property type="molecule type" value="Genomic_DNA"/>
</dbReference>
<feature type="compositionally biased region" description="Polar residues" evidence="1">
    <location>
        <begin position="1"/>
        <end position="25"/>
    </location>
</feature>
<protein>
    <submittedName>
        <fullName evidence="3">Uncharacterized protein</fullName>
    </submittedName>
</protein>
<evidence type="ECO:0000313" key="3">
    <source>
        <dbReference type="EMBL" id="KAE8248293.1"/>
    </source>
</evidence>
<reference evidence="3" key="2">
    <citation type="journal article" date="2019" name="IMA Fungus">
        <title>Genome sequencing and comparison of five Tilletia species to identify candidate genes for the detection of regulated species infecting wheat.</title>
        <authorList>
            <person name="Nguyen H.D.T."/>
            <person name="Sultana T."/>
            <person name="Kesanakurti P."/>
            <person name="Hambleton S."/>
        </authorList>
    </citation>
    <scope>NUCLEOTIDE SEQUENCE</scope>
    <source>
        <strain evidence="3">DAOMC 238032</strain>
    </source>
</reference>
<reference evidence="2" key="3">
    <citation type="submission" date="2020-10" db="EMBL/GenBank/DDBJ databases">
        <authorList>
            <person name="Sedaghatjoo S."/>
        </authorList>
    </citation>
    <scope>NUCLEOTIDE SEQUENCE</scope>
    <source>
        <strain evidence="2">AZH3</strain>
    </source>
</reference>
<keyword evidence="5" id="KW-1185">Reference proteome</keyword>
<sequence length="97" mass="10255">MADVDPTSSPTQATSLSGQVDGQLQRTRKEHDAKLQVIMNLLAQLNDAPTHGSEASPITGADVKAISETIKAMEKNVLQSISHQSELLKVGLGPGDH</sequence>
<evidence type="ECO:0000313" key="4">
    <source>
        <dbReference type="Proteomes" id="UP000077671"/>
    </source>
</evidence>
<dbReference type="EMBL" id="LWDD02001413">
    <property type="protein sequence ID" value="KAE8248293.1"/>
    <property type="molecule type" value="Genomic_DNA"/>
</dbReference>
<organism evidence="3 4">
    <name type="scientific">Tilletia caries</name>
    <name type="common">wheat bunt fungus</name>
    <dbReference type="NCBI Taxonomy" id="13290"/>
    <lineage>
        <taxon>Eukaryota</taxon>
        <taxon>Fungi</taxon>
        <taxon>Dikarya</taxon>
        <taxon>Basidiomycota</taxon>
        <taxon>Ustilaginomycotina</taxon>
        <taxon>Exobasidiomycetes</taxon>
        <taxon>Tilletiales</taxon>
        <taxon>Tilletiaceae</taxon>
        <taxon>Tilletia</taxon>
    </lineage>
</organism>
<evidence type="ECO:0000313" key="2">
    <source>
        <dbReference type="EMBL" id="CAD6929036.1"/>
    </source>
</evidence>
<feature type="region of interest" description="Disordered" evidence="1">
    <location>
        <begin position="1"/>
        <end position="31"/>
    </location>
</feature>
<dbReference type="Proteomes" id="UP000836402">
    <property type="component" value="Unassembled WGS sequence"/>
</dbReference>
<dbReference type="Proteomes" id="UP000077671">
    <property type="component" value="Unassembled WGS sequence"/>
</dbReference>
<dbReference type="AlphaFoldDB" id="A0A177V7L1"/>
<gene>
    <name evidence="3" type="ORF">A4X03_0g6818</name>
    <name evidence="2" type="ORF">JKIAZH3_G3520</name>
</gene>
<evidence type="ECO:0000313" key="5">
    <source>
        <dbReference type="Proteomes" id="UP000836402"/>
    </source>
</evidence>
<evidence type="ECO:0000256" key="1">
    <source>
        <dbReference type="SAM" id="MobiDB-lite"/>
    </source>
</evidence>